<gene>
    <name evidence="2" type="ORF">QR680_014540</name>
</gene>
<feature type="chain" id="PRO_5041326311" evidence="1">
    <location>
        <begin position="17"/>
        <end position="222"/>
    </location>
</feature>
<evidence type="ECO:0000313" key="2">
    <source>
        <dbReference type="EMBL" id="KAK0420143.1"/>
    </source>
</evidence>
<evidence type="ECO:0000313" key="3">
    <source>
        <dbReference type="Proteomes" id="UP001175271"/>
    </source>
</evidence>
<protein>
    <submittedName>
        <fullName evidence="2">Uncharacterized protein</fullName>
    </submittedName>
</protein>
<dbReference type="EMBL" id="JAUCMV010000002">
    <property type="protein sequence ID" value="KAK0420143.1"/>
    <property type="molecule type" value="Genomic_DNA"/>
</dbReference>
<reference evidence="2" key="1">
    <citation type="submission" date="2023-06" db="EMBL/GenBank/DDBJ databases">
        <title>Genomic analysis of the entomopathogenic nematode Steinernema hermaphroditum.</title>
        <authorList>
            <person name="Schwarz E.M."/>
            <person name="Heppert J.K."/>
            <person name="Baniya A."/>
            <person name="Schwartz H.T."/>
            <person name="Tan C.-H."/>
            <person name="Antoshechkin I."/>
            <person name="Sternberg P.W."/>
            <person name="Goodrich-Blair H."/>
            <person name="Dillman A.R."/>
        </authorList>
    </citation>
    <scope>NUCLEOTIDE SEQUENCE</scope>
    <source>
        <strain evidence="2">PS9179</strain>
        <tissue evidence="2">Whole animal</tissue>
    </source>
</reference>
<dbReference type="AlphaFoldDB" id="A0AA39I972"/>
<comment type="caution">
    <text evidence="2">The sequence shown here is derived from an EMBL/GenBank/DDBJ whole genome shotgun (WGS) entry which is preliminary data.</text>
</comment>
<dbReference type="Proteomes" id="UP001175271">
    <property type="component" value="Unassembled WGS sequence"/>
</dbReference>
<evidence type="ECO:0000256" key="1">
    <source>
        <dbReference type="SAM" id="SignalP"/>
    </source>
</evidence>
<proteinExistence type="predicted"/>
<sequence>MFLSLVLLALSSGADAYYYRDHYGGHYYDDKYPDKYFIHANYSVRTSYLSITAVDINIQFILAYANESTHQLLYYYKDSPMRNGDGHFGVNATDDFEDTLQGSRYKDVEKACRYEATTRDEYITCLTLPNILFMEIEHKGSKRFHWYLDALYLTVTVNHLENSEWVQDLEAKTNFESAHFYNKGGSYYVSGYGHHWFRCLTHKGKPKIGAKYLKCYETEEWF</sequence>
<organism evidence="2 3">
    <name type="scientific">Steinernema hermaphroditum</name>
    <dbReference type="NCBI Taxonomy" id="289476"/>
    <lineage>
        <taxon>Eukaryota</taxon>
        <taxon>Metazoa</taxon>
        <taxon>Ecdysozoa</taxon>
        <taxon>Nematoda</taxon>
        <taxon>Chromadorea</taxon>
        <taxon>Rhabditida</taxon>
        <taxon>Tylenchina</taxon>
        <taxon>Panagrolaimomorpha</taxon>
        <taxon>Strongyloidoidea</taxon>
        <taxon>Steinernematidae</taxon>
        <taxon>Steinernema</taxon>
    </lineage>
</organism>
<feature type="signal peptide" evidence="1">
    <location>
        <begin position="1"/>
        <end position="16"/>
    </location>
</feature>
<keyword evidence="3" id="KW-1185">Reference proteome</keyword>
<accession>A0AA39I972</accession>
<keyword evidence="1" id="KW-0732">Signal</keyword>
<name>A0AA39I972_9BILA</name>